<evidence type="ECO:0000256" key="9">
    <source>
        <dbReference type="ARBA" id="ARBA00023289"/>
    </source>
</evidence>
<dbReference type="GO" id="GO:0003925">
    <property type="term" value="F:G protein activity"/>
    <property type="evidence" value="ECO:0007669"/>
    <property type="project" value="UniProtKB-EC"/>
</dbReference>
<evidence type="ECO:0000256" key="11">
    <source>
        <dbReference type="SAM" id="MobiDB-lite"/>
    </source>
</evidence>
<proteinExistence type="inferred from homology"/>
<dbReference type="PROSITE" id="PS51421">
    <property type="entry name" value="RAS"/>
    <property type="match status" value="1"/>
</dbReference>
<keyword evidence="13" id="KW-1185">Reference proteome</keyword>
<dbReference type="PROSITE" id="PS51419">
    <property type="entry name" value="RAB"/>
    <property type="match status" value="1"/>
</dbReference>
<evidence type="ECO:0000256" key="6">
    <source>
        <dbReference type="ARBA" id="ARBA00022927"/>
    </source>
</evidence>
<evidence type="ECO:0000256" key="8">
    <source>
        <dbReference type="ARBA" id="ARBA00023288"/>
    </source>
</evidence>
<dbReference type="PROSITE" id="PS51420">
    <property type="entry name" value="RHO"/>
    <property type="match status" value="1"/>
</dbReference>
<evidence type="ECO:0000256" key="5">
    <source>
        <dbReference type="ARBA" id="ARBA00022801"/>
    </source>
</evidence>
<dbReference type="HOGENOM" id="CLU_041217_10_6_1"/>
<dbReference type="Gene3D" id="3.40.50.300">
    <property type="entry name" value="P-loop containing nucleotide triphosphate hydrolases"/>
    <property type="match status" value="1"/>
</dbReference>
<dbReference type="FunFam" id="3.40.50.300:FF:000430">
    <property type="entry name" value="Probable Ras-related protein Rab-18"/>
    <property type="match status" value="1"/>
</dbReference>
<gene>
    <name evidence="12" type="ORF">PHSY_001248</name>
</gene>
<keyword evidence="3" id="KW-0813">Transport</keyword>
<evidence type="ECO:0000256" key="1">
    <source>
        <dbReference type="ARBA" id="ARBA00006270"/>
    </source>
</evidence>
<sequence length="308" mass="33566">MRSIRLDAYGRVWLALFHYYDHHHVPPEVACSKLAFWITGLSQSHPPAVSGLPQDQLRSQLAAIHRTGQPRPASTMSSSSDVPTLKILLIGASAVGKSSLLLRFTDDEFLSPEETTATIGVDYRIKGIEVGGKRFKLSIWDTAGQERFRTLTSSYYRGAQGVIITYDVTQRDTFDALPTWFSELETFTTSQDVVKVIVGNKVDKEYSRVVTTKEGEEFAAKMGCLFVECSAKKGVGVNGAFDELVNRIVSTPSLWQKTAPGERRPGDRMPGGVPAAHAADSSRGNISLTDPSGVVGYGMGVARDSCNC</sequence>
<dbReference type="SMART" id="SM00174">
    <property type="entry name" value="RHO"/>
    <property type="match status" value="1"/>
</dbReference>
<dbReference type="OrthoDB" id="9989112at2759"/>
<dbReference type="EC" id="3.6.5.2" evidence="2"/>
<accession>R9NY54</accession>
<evidence type="ECO:0000313" key="13">
    <source>
        <dbReference type="Proteomes" id="UP000014071"/>
    </source>
</evidence>
<dbReference type="SMART" id="SM00176">
    <property type="entry name" value="RAN"/>
    <property type="match status" value="1"/>
</dbReference>
<keyword evidence="7" id="KW-0342">GTP-binding</keyword>
<dbReference type="PRINTS" id="PR00449">
    <property type="entry name" value="RASTRNSFRMNG"/>
</dbReference>
<dbReference type="GO" id="GO:0015031">
    <property type="term" value="P:protein transport"/>
    <property type="evidence" value="ECO:0007669"/>
    <property type="project" value="UniProtKB-KW"/>
</dbReference>
<reference evidence="13" key="1">
    <citation type="journal article" date="2013" name="Genome Announc.">
        <title>Draft genome sequence of the basidiomycetous yeast-like fungus Pseudozyma hubeiensis SY62, which produces an abundant amount of the biosurfactant mannosylerythritol lipids.</title>
        <authorList>
            <person name="Konishi M."/>
            <person name="Hatada Y."/>
            <person name="Horiuchi J."/>
        </authorList>
    </citation>
    <scope>NUCLEOTIDE SEQUENCE [LARGE SCALE GENOMIC DNA]</scope>
    <source>
        <strain evidence="13">SY62</strain>
    </source>
</reference>
<dbReference type="AlphaFoldDB" id="R9NY54"/>
<keyword evidence="9" id="KW-0636">Prenylation</keyword>
<evidence type="ECO:0000256" key="3">
    <source>
        <dbReference type="ARBA" id="ARBA00022448"/>
    </source>
</evidence>
<comment type="similarity">
    <text evidence="1">Belongs to the small GTPase superfamily. Rab family.</text>
</comment>
<protein>
    <recommendedName>
        <fullName evidence="2">small monomeric GTPase</fullName>
        <ecNumber evidence="2">3.6.5.2</ecNumber>
    </recommendedName>
</protein>
<name>R9NY54_PSEHS</name>
<dbReference type="GeneID" id="24106549"/>
<dbReference type="InterPro" id="IPR027417">
    <property type="entry name" value="P-loop_NTPase"/>
</dbReference>
<evidence type="ECO:0000256" key="2">
    <source>
        <dbReference type="ARBA" id="ARBA00011984"/>
    </source>
</evidence>
<evidence type="ECO:0000256" key="4">
    <source>
        <dbReference type="ARBA" id="ARBA00022741"/>
    </source>
</evidence>
<dbReference type="SMART" id="SM00177">
    <property type="entry name" value="ARF"/>
    <property type="match status" value="1"/>
</dbReference>
<dbReference type="Proteomes" id="UP000014071">
    <property type="component" value="Unassembled WGS sequence"/>
</dbReference>
<dbReference type="SMART" id="SM00173">
    <property type="entry name" value="RAS"/>
    <property type="match status" value="1"/>
</dbReference>
<keyword evidence="8" id="KW-0449">Lipoprotein</keyword>
<comment type="catalytic activity">
    <reaction evidence="10">
        <text>GTP + H2O = GDP + phosphate + H(+)</text>
        <dbReference type="Rhea" id="RHEA:19669"/>
        <dbReference type="ChEBI" id="CHEBI:15377"/>
        <dbReference type="ChEBI" id="CHEBI:15378"/>
        <dbReference type="ChEBI" id="CHEBI:37565"/>
        <dbReference type="ChEBI" id="CHEBI:43474"/>
        <dbReference type="ChEBI" id="CHEBI:58189"/>
        <dbReference type="EC" id="3.6.5.2"/>
    </reaction>
    <physiologicalReaction direction="left-to-right" evidence="10">
        <dbReference type="Rhea" id="RHEA:19670"/>
    </physiologicalReaction>
</comment>
<dbReference type="SMART" id="SM00175">
    <property type="entry name" value="RAB"/>
    <property type="match status" value="1"/>
</dbReference>
<dbReference type="InterPro" id="IPR005225">
    <property type="entry name" value="Small_GTP-bd"/>
</dbReference>
<dbReference type="STRING" id="1305764.R9NY54"/>
<dbReference type="eggNOG" id="KOG0080">
    <property type="taxonomic scope" value="Eukaryota"/>
</dbReference>
<dbReference type="RefSeq" id="XP_012187270.1">
    <property type="nucleotide sequence ID" value="XM_012331880.1"/>
</dbReference>
<evidence type="ECO:0000313" key="12">
    <source>
        <dbReference type="EMBL" id="GAC93683.1"/>
    </source>
</evidence>
<organism evidence="12 13">
    <name type="scientific">Pseudozyma hubeiensis (strain SY62)</name>
    <name type="common">Yeast</name>
    <dbReference type="NCBI Taxonomy" id="1305764"/>
    <lineage>
        <taxon>Eukaryota</taxon>
        <taxon>Fungi</taxon>
        <taxon>Dikarya</taxon>
        <taxon>Basidiomycota</taxon>
        <taxon>Ustilaginomycotina</taxon>
        <taxon>Ustilaginomycetes</taxon>
        <taxon>Ustilaginales</taxon>
        <taxon>Ustilaginaceae</taxon>
        <taxon>Pseudozyma</taxon>
    </lineage>
</organism>
<evidence type="ECO:0000256" key="7">
    <source>
        <dbReference type="ARBA" id="ARBA00023134"/>
    </source>
</evidence>
<keyword evidence="4" id="KW-0547">Nucleotide-binding</keyword>
<dbReference type="CDD" id="cd01863">
    <property type="entry name" value="Rab18"/>
    <property type="match status" value="1"/>
</dbReference>
<dbReference type="PANTHER" id="PTHR47977">
    <property type="entry name" value="RAS-RELATED PROTEIN RAB"/>
    <property type="match status" value="1"/>
</dbReference>
<dbReference type="EMBL" id="DF238778">
    <property type="protein sequence ID" value="GAC93683.1"/>
    <property type="molecule type" value="Genomic_DNA"/>
</dbReference>
<dbReference type="InterPro" id="IPR050227">
    <property type="entry name" value="Rab"/>
</dbReference>
<dbReference type="SUPFAM" id="SSF52540">
    <property type="entry name" value="P-loop containing nucleoside triphosphate hydrolases"/>
    <property type="match status" value="1"/>
</dbReference>
<dbReference type="NCBIfam" id="TIGR00231">
    <property type="entry name" value="small_GTP"/>
    <property type="match status" value="1"/>
</dbReference>
<dbReference type="InterPro" id="IPR001806">
    <property type="entry name" value="Small_GTPase"/>
</dbReference>
<evidence type="ECO:0000256" key="10">
    <source>
        <dbReference type="ARBA" id="ARBA00047660"/>
    </source>
</evidence>
<dbReference type="Pfam" id="PF00071">
    <property type="entry name" value="Ras"/>
    <property type="match status" value="1"/>
</dbReference>
<keyword evidence="6" id="KW-0653">Protein transport</keyword>
<feature type="region of interest" description="Disordered" evidence="11">
    <location>
        <begin position="256"/>
        <end position="285"/>
    </location>
</feature>
<keyword evidence="5" id="KW-0378">Hydrolase</keyword>
<dbReference type="GO" id="GO:0005525">
    <property type="term" value="F:GTP binding"/>
    <property type="evidence" value="ECO:0007669"/>
    <property type="project" value="UniProtKB-KW"/>
</dbReference>
<dbReference type="PROSITE" id="PS51417">
    <property type="entry name" value="ARF"/>
    <property type="match status" value="1"/>
</dbReference>